<reference evidence="1" key="1">
    <citation type="submission" date="2018-05" db="EMBL/GenBank/DDBJ databases">
        <authorList>
            <person name="Lanie J.A."/>
            <person name="Ng W.-L."/>
            <person name="Kazmierczak K.M."/>
            <person name="Andrzejewski T.M."/>
            <person name="Davidsen T.M."/>
            <person name="Wayne K.J."/>
            <person name="Tettelin H."/>
            <person name="Glass J.I."/>
            <person name="Rusch D."/>
            <person name="Podicherti R."/>
            <person name="Tsui H.-C.T."/>
            <person name="Winkler M.E."/>
        </authorList>
    </citation>
    <scope>NUCLEOTIDE SEQUENCE</scope>
</reference>
<dbReference type="EMBL" id="UINC01135702">
    <property type="protein sequence ID" value="SVD20007.1"/>
    <property type="molecule type" value="Genomic_DNA"/>
</dbReference>
<gene>
    <name evidence="1" type="ORF">METZ01_LOCUS372861</name>
</gene>
<feature type="non-terminal residue" evidence="1">
    <location>
        <position position="302"/>
    </location>
</feature>
<sequence length="302" mass="35564">FSRHYRRGERLEVPEECYIDGIKWKNRRLRELGFYDQIYHRRRDRVEQPANYRPRINLREEDRPNKRGVDLDPGHMEFKIWLQHRVELAAAGKGSPRMLQVQQGSVDDKAEAMEKWGELSMKILEVLNKRLLNADEMDRRKLRLDSKAPITALLLMDSADRHVRRYGHGIKITAESEALKDLLTSNTDPEDTLQESFHPIMSLCREVVYALFSNCRTKRPTDVEVFESRQITQLRKLAEDNDITVPDDMEKEQLAKKLDKEQIVPERDWGWVKVSLTSQDFLLTLSDRMADHDHMGKWIQAV</sequence>
<organism evidence="1">
    <name type="scientific">marine metagenome</name>
    <dbReference type="NCBI Taxonomy" id="408172"/>
    <lineage>
        <taxon>unclassified sequences</taxon>
        <taxon>metagenomes</taxon>
        <taxon>ecological metagenomes</taxon>
    </lineage>
</organism>
<evidence type="ECO:0000313" key="1">
    <source>
        <dbReference type="EMBL" id="SVD20007.1"/>
    </source>
</evidence>
<protein>
    <submittedName>
        <fullName evidence="1">Uncharacterized protein</fullName>
    </submittedName>
</protein>
<dbReference type="AlphaFoldDB" id="A0A382TEU8"/>
<proteinExistence type="predicted"/>
<name>A0A382TEU8_9ZZZZ</name>
<feature type="non-terminal residue" evidence="1">
    <location>
        <position position="1"/>
    </location>
</feature>
<accession>A0A382TEU8</accession>